<evidence type="ECO:0000256" key="2">
    <source>
        <dbReference type="ARBA" id="ARBA00008979"/>
    </source>
</evidence>
<evidence type="ECO:0000256" key="12">
    <source>
        <dbReference type="ARBA" id="ARBA00023224"/>
    </source>
</evidence>
<proteinExistence type="inferred from homology"/>
<evidence type="ECO:0000256" key="11">
    <source>
        <dbReference type="ARBA" id="ARBA00023180"/>
    </source>
</evidence>
<feature type="transmembrane region" description="Helical" evidence="13">
    <location>
        <begin position="379"/>
        <end position="401"/>
    </location>
</feature>
<keyword evidence="11" id="KW-0325">Glycoprotein</keyword>
<keyword evidence="12" id="KW-0807">Transducer</keyword>
<feature type="domain" description="G-protein coupled receptors family 2 profile 2" evidence="15">
    <location>
        <begin position="218"/>
        <end position="481"/>
    </location>
</feature>
<dbReference type="Gene3D" id="1.20.1070.10">
    <property type="entry name" value="Rhodopsin 7-helix transmembrane proteins"/>
    <property type="match status" value="1"/>
</dbReference>
<feature type="chain" id="PRO_5044636383" evidence="14">
    <location>
        <begin position="26"/>
        <end position="513"/>
    </location>
</feature>
<dbReference type="GeneID" id="105224856"/>
<gene>
    <name evidence="17" type="primary">LOC105224856</name>
</gene>
<dbReference type="PROSITE" id="PS50261">
    <property type="entry name" value="G_PROTEIN_RECEP_F2_4"/>
    <property type="match status" value="1"/>
</dbReference>
<feature type="transmembrane region" description="Helical" evidence="13">
    <location>
        <begin position="292"/>
        <end position="320"/>
    </location>
</feature>
<keyword evidence="6 13" id="KW-1133">Transmembrane helix</keyword>
<dbReference type="Proteomes" id="UP001652620">
    <property type="component" value="Chromosome 5"/>
</dbReference>
<dbReference type="AlphaFoldDB" id="A0A6I9UUE5"/>
<evidence type="ECO:0000256" key="4">
    <source>
        <dbReference type="ARBA" id="ARBA00022692"/>
    </source>
</evidence>
<dbReference type="CDD" id="cd15039">
    <property type="entry name" value="7tmB3_Methuselah-like"/>
    <property type="match status" value="1"/>
</dbReference>
<dbReference type="SUPFAM" id="SSF63877">
    <property type="entry name" value="Methuselah ectodomain"/>
    <property type="match status" value="1"/>
</dbReference>
<evidence type="ECO:0000256" key="10">
    <source>
        <dbReference type="ARBA" id="ARBA00023170"/>
    </source>
</evidence>
<evidence type="ECO:0000256" key="8">
    <source>
        <dbReference type="ARBA" id="ARBA00023136"/>
    </source>
</evidence>
<keyword evidence="3" id="KW-1003">Cell membrane</keyword>
<comment type="subcellular location">
    <subcellularLocation>
        <location evidence="1">Cell membrane</location>
        <topology evidence="1">Multi-pass membrane protein</topology>
    </subcellularLocation>
</comment>
<evidence type="ECO:0000313" key="16">
    <source>
        <dbReference type="Proteomes" id="UP001652620"/>
    </source>
</evidence>
<dbReference type="Pfam" id="PF00002">
    <property type="entry name" value="7tm_2"/>
    <property type="match status" value="1"/>
</dbReference>
<dbReference type="PANTHER" id="PTHR47154">
    <property type="entry name" value="G-PROTEIN COUPLED RECEPTOR MTH-RELATED"/>
    <property type="match status" value="1"/>
</dbReference>
<evidence type="ECO:0000256" key="3">
    <source>
        <dbReference type="ARBA" id="ARBA00022475"/>
    </source>
</evidence>
<evidence type="ECO:0000256" key="9">
    <source>
        <dbReference type="ARBA" id="ARBA00023157"/>
    </source>
</evidence>
<evidence type="ECO:0000313" key="17">
    <source>
        <dbReference type="RefSeq" id="XP_011201378.2"/>
    </source>
</evidence>
<dbReference type="InterPro" id="IPR051384">
    <property type="entry name" value="Mth_GPCR"/>
</dbReference>
<dbReference type="InterPro" id="IPR036272">
    <property type="entry name" value="Methuselah_N_sf"/>
</dbReference>
<evidence type="ECO:0000256" key="1">
    <source>
        <dbReference type="ARBA" id="ARBA00004651"/>
    </source>
</evidence>
<keyword evidence="8 13" id="KW-0472">Membrane</keyword>
<evidence type="ECO:0000256" key="7">
    <source>
        <dbReference type="ARBA" id="ARBA00023040"/>
    </source>
</evidence>
<dbReference type="InterPro" id="IPR044860">
    <property type="entry name" value="Methusela_ecto_dom_1"/>
</dbReference>
<dbReference type="Gene3D" id="2.30.160.11">
    <property type="match status" value="1"/>
</dbReference>
<name>A0A6I9UUE5_BACDO</name>
<reference evidence="17" key="1">
    <citation type="submission" date="2025-08" db="UniProtKB">
        <authorList>
            <consortium name="RefSeq"/>
        </authorList>
    </citation>
    <scope>IDENTIFICATION</scope>
    <source>
        <tissue evidence="17">Adult</tissue>
    </source>
</reference>
<evidence type="ECO:0000256" key="14">
    <source>
        <dbReference type="SAM" id="SignalP"/>
    </source>
</evidence>
<keyword evidence="9" id="KW-1015">Disulfide bond</keyword>
<keyword evidence="7" id="KW-0297">G-protein coupled receptor</keyword>
<sequence length="513" mass="59063">MGTNFKVHICLALCFVIYLTDSLDALSIIPNCAFEDTVDLTGSERFSNGSYLYEGVLVPPHLIGTYDYIQLYDGEHQKVPRHLRGCACQIKNCFKLCCNRWKTLQVNTDFLWECAESSKEYGYTPYVNITSSNDRVVLKNALKDFLVQVGLPCEDGYKLNSVKDPRDNWTLYENGILFRKYDNQRLTRGEYCMTGVEIDGVSQLQPYNCPILYFEASEIKANTIVMFVSLPFLLLTILIYCAIPELYKNLYNKCLICYMFALAIASTMIIVVNLRTEDFSHVACTVMGSVAYYFYLCAFFWLNSICYDIWATFSGYLIVASQQATRRHFRNYSLYAWGVPLLMTIVTMTLQFSDIDIRYKSGIGVSHCWLKMDDWSAMMYFHGPCLLLIAVNTVMFCLTVHKIYSDSQEIKCVSRSLNCTRHRKSHEHSAWLFLRLFIVMGVNWILEMIGYIMGPNAIFQVADYFNASQGLIIFTLFILKKSTLLLIKKSITTSECKMIICLRRKFNQSPGHN</sequence>
<feature type="transmembrane region" description="Helical" evidence="13">
    <location>
        <begin position="224"/>
        <end position="243"/>
    </location>
</feature>
<feature type="transmembrane region" description="Helical" evidence="13">
    <location>
        <begin position="458"/>
        <end position="479"/>
    </location>
</feature>
<comment type="similarity">
    <text evidence="2">Belongs to the G-protein coupled receptor 2 family. Mth subfamily.</text>
</comment>
<evidence type="ECO:0000256" key="6">
    <source>
        <dbReference type="ARBA" id="ARBA00022989"/>
    </source>
</evidence>
<protein>
    <submittedName>
        <fullName evidence="17">Probable G-protein coupled receptor Mth-like 3</fullName>
    </submittedName>
</protein>
<feature type="transmembrane region" description="Helical" evidence="13">
    <location>
        <begin position="332"/>
        <end position="352"/>
    </location>
</feature>
<dbReference type="GO" id="GO:0007166">
    <property type="term" value="P:cell surface receptor signaling pathway"/>
    <property type="evidence" value="ECO:0007669"/>
    <property type="project" value="InterPro"/>
</dbReference>
<accession>A0A6I9UUE5</accession>
<dbReference type="OrthoDB" id="6134459at2759"/>
<dbReference type="PANTHER" id="PTHR47154:SF2">
    <property type="entry name" value="G-PROTEIN COUPLED RECEPTOR MTH-RELATED"/>
    <property type="match status" value="1"/>
</dbReference>
<keyword evidence="4 13" id="KW-0812">Transmembrane</keyword>
<keyword evidence="10" id="KW-0675">Receptor</keyword>
<dbReference type="GO" id="GO:0008528">
    <property type="term" value="F:G protein-coupled peptide receptor activity"/>
    <property type="evidence" value="ECO:0007669"/>
    <property type="project" value="TreeGrafter"/>
</dbReference>
<evidence type="ECO:0000259" key="15">
    <source>
        <dbReference type="PROSITE" id="PS50261"/>
    </source>
</evidence>
<dbReference type="RefSeq" id="XP_011201378.2">
    <property type="nucleotide sequence ID" value="XM_011203076.3"/>
</dbReference>
<feature type="signal peptide" evidence="14">
    <location>
        <begin position="1"/>
        <end position="25"/>
    </location>
</feature>
<dbReference type="GO" id="GO:0005886">
    <property type="term" value="C:plasma membrane"/>
    <property type="evidence" value="ECO:0007669"/>
    <property type="project" value="UniProtKB-SubCell"/>
</dbReference>
<keyword evidence="16" id="KW-1185">Reference proteome</keyword>
<evidence type="ECO:0000256" key="5">
    <source>
        <dbReference type="ARBA" id="ARBA00022729"/>
    </source>
</evidence>
<dbReference type="InterPro" id="IPR010596">
    <property type="entry name" value="Methuselah_N_dom"/>
</dbReference>
<evidence type="ECO:0000256" key="13">
    <source>
        <dbReference type="SAM" id="Phobius"/>
    </source>
</evidence>
<dbReference type="InterPro" id="IPR017981">
    <property type="entry name" value="GPCR_2-like_7TM"/>
</dbReference>
<organism evidence="16 17">
    <name type="scientific">Bactrocera dorsalis</name>
    <name type="common">Oriental fruit fly</name>
    <name type="synonym">Dacus dorsalis</name>
    <dbReference type="NCBI Taxonomy" id="27457"/>
    <lineage>
        <taxon>Eukaryota</taxon>
        <taxon>Metazoa</taxon>
        <taxon>Ecdysozoa</taxon>
        <taxon>Arthropoda</taxon>
        <taxon>Hexapoda</taxon>
        <taxon>Insecta</taxon>
        <taxon>Pterygota</taxon>
        <taxon>Neoptera</taxon>
        <taxon>Endopterygota</taxon>
        <taxon>Diptera</taxon>
        <taxon>Brachycera</taxon>
        <taxon>Muscomorpha</taxon>
        <taxon>Tephritoidea</taxon>
        <taxon>Tephritidae</taxon>
        <taxon>Bactrocera</taxon>
        <taxon>Bactrocera</taxon>
    </lineage>
</organism>
<dbReference type="Pfam" id="PF06652">
    <property type="entry name" value="Methuselah_N"/>
    <property type="match status" value="1"/>
</dbReference>
<dbReference type="KEGG" id="bdr:105224856"/>
<keyword evidence="5 14" id="KW-0732">Signal</keyword>
<dbReference type="InterPro" id="IPR023311">
    <property type="entry name" value="Methusela_ecto_dom_2"/>
</dbReference>
<feature type="transmembrane region" description="Helical" evidence="13">
    <location>
        <begin position="430"/>
        <end position="452"/>
    </location>
</feature>
<dbReference type="InterPro" id="IPR000832">
    <property type="entry name" value="GPCR_2_secretin-like"/>
</dbReference>
<dbReference type="Gene3D" id="2.170.180.11">
    <property type="entry name" value="Methuselah ectodomain, domain 2"/>
    <property type="match status" value="1"/>
</dbReference>
<feature type="transmembrane region" description="Helical" evidence="13">
    <location>
        <begin position="255"/>
        <end position="272"/>
    </location>
</feature>